<dbReference type="PANTHER" id="PTHR10972:SF146">
    <property type="entry name" value="OXYSTEROL-BINDING PROTEIN"/>
    <property type="match status" value="1"/>
</dbReference>
<evidence type="ECO:0000256" key="2">
    <source>
        <dbReference type="ARBA" id="ARBA00004514"/>
    </source>
</evidence>
<dbReference type="Pfam" id="PF15409">
    <property type="entry name" value="PH_8"/>
    <property type="match status" value="1"/>
</dbReference>
<dbReference type="GO" id="GO:0005829">
    <property type="term" value="C:cytosol"/>
    <property type="evidence" value="ECO:0007669"/>
    <property type="project" value="UniProtKB-SubCell"/>
</dbReference>
<evidence type="ECO:0000313" key="15">
    <source>
        <dbReference type="Ensembl" id="ENSSMAP00000056144.1"/>
    </source>
</evidence>
<feature type="compositionally biased region" description="Low complexity" evidence="13">
    <location>
        <begin position="297"/>
        <end position="312"/>
    </location>
</feature>
<keyword evidence="6" id="KW-1003">Cell membrane</keyword>
<feature type="region of interest" description="Disordered" evidence="13">
    <location>
        <begin position="1"/>
        <end position="54"/>
    </location>
</feature>
<evidence type="ECO:0000256" key="9">
    <source>
        <dbReference type="ARBA" id="ARBA00022824"/>
    </source>
</evidence>
<feature type="compositionally biased region" description="Polar residues" evidence="13">
    <location>
        <begin position="255"/>
        <end position="266"/>
    </location>
</feature>
<dbReference type="PANTHER" id="PTHR10972">
    <property type="entry name" value="OXYSTEROL-BINDING PROTEIN-RELATED"/>
    <property type="match status" value="1"/>
</dbReference>
<dbReference type="InterPro" id="IPR000648">
    <property type="entry name" value="Oxysterol-bd"/>
</dbReference>
<dbReference type="Gene3D" id="2.30.29.30">
    <property type="entry name" value="Pleckstrin-homology domain (PH domain)/Phosphotyrosine-binding domain (PTB)"/>
    <property type="match status" value="1"/>
</dbReference>
<evidence type="ECO:0000256" key="1">
    <source>
        <dbReference type="ARBA" id="ARBA00004236"/>
    </source>
</evidence>
<feature type="compositionally biased region" description="Polar residues" evidence="13">
    <location>
        <begin position="313"/>
        <end position="322"/>
    </location>
</feature>
<dbReference type="GO" id="GO:0005789">
    <property type="term" value="C:endoplasmic reticulum membrane"/>
    <property type="evidence" value="ECO:0007669"/>
    <property type="project" value="UniProtKB-SubCell"/>
</dbReference>
<evidence type="ECO:0000256" key="3">
    <source>
        <dbReference type="ARBA" id="ARBA00004586"/>
    </source>
</evidence>
<feature type="compositionally biased region" description="Basic and acidic residues" evidence="13">
    <location>
        <begin position="615"/>
        <end position="625"/>
    </location>
</feature>
<dbReference type="GO" id="GO:0031965">
    <property type="term" value="C:nuclear membrane"/>
    <property type="evidence" value="ECO:0007669"/>
    <property type="project" value="TreeGrafter"/>
</dbReference>
<dbReference type="InterPro" id="IPR037239">
    <property type="entry name" value="OSBP_sf"/>
</dbReference>
<dbReference type="GeneTree" id="ENSGT00940000157439"/>
<dbReference type="Ensembl" id="ENSSMAT00000069067.1">
    <property type="protein sequence ID" value="ENSSMAP00000056144.1"/>
    <property type="gene ID" value="ENSSMAG00000009287.2"/>
</dbReference>
<dbReference type="GO" id="GO:0120015">
    <property type="term" value="F:sterol transfer activity"/>
    <property type="evidence" value="ECO:0007669"/>
    <property type="project" value="UniProtKB-ARBA"/>
</dbReference>
<dbReference type="SMART" id="SM00233">
    <property type="entry name" value="PH"/>
    <property type="match status" value="1"/>
</dbReference>
<proteinExistence type="inferred from homology"/>
<sequence>MDSHGSSLNRSHSQASGLEKSSPSWNKPSHSRSSSTVSSRHSRQVSRRERNNHSCRPQIIKDWEVIDDLHIEIHPAADSPPDMTTPGICEGYLLKRRKWPLKGWHKRYFVLEAGILRYSKNQQDVSRGRVQGSLDVGLAVMSINKKSNRIDLDAGDILYHMKVNAKSHELFYIWVTKLQAHRLFKKNEAAHAHGGFVHTSSPGAAAGQDQRNGDLVKEDSQYSPLSSHSRSSVLASLKSVHETLSQERQKLQAVWESNNIHQSNTLAEPAAGRRPSHGPPSVTPSEYFDASDDIICGSSSEVSEESGLSDGSTTNSDISRTPDSAVPKSTGRRTRLPSPCPDNSHVGLMAILYNNIGKDLARVSMPAALNEPVNLLQRLCEELEYSELLDTANNTADPYQRMVYIAAFAISGYSAATFRNRYKPFNPVLGETYECVREDRGFRFISEQVHSNNNLFRWKNKFWGKSLEILPTGMVNVTLPRYGDHYEWNKVVTCINNVLSQQRYLEHYGEVTIQNLRSNVCTCKITFVKSRYWGSDTNKNEVQGAVLDQSGSVIHRFGGLWHEGIFCDTLPTPKCVWKPNPQPKDHLLFYGFSTFALELNELSARLRPLLPPTDSRLRPDQRMLEEGDVEESDRQKDAIEGFQRERRNQLAKRGEQHVPRFFEKAKDSCGRDVWLTNGTYWKIRESPGFAKTENITLW</sequence>
<protein>
    <submittedName>
        <fullName evidence="15">Oxysterol binding protein-like 7</fullName>
    </submittedName>
</protein>
<evidence type="ECO:0000256" key="4">
    <source>
        <dbReference type="ARBA" id="ARBA00008842"/>
    </source>
</evidence>
<feature type="compositionally biased region" description="Polar residues" evidence="13">
    <location>
        <begin position="1"/>
        <end position="28"/>
    </location>
</feature>
<feature type="region of interest" description="Disordered" evidence="13">
    <location>
        <begin position="195"/>
        <end position="229"/>
    </location>
</feature>
<evidence type="ECO:0000256" key="8">
    <source>
        <dbReference type="ARBA" id="ARBA00022553"/>
    </source>
</evidence>
<evidence type="ECO:0000256" key="7">
    <source>
        <dbReference type="ARBA" id="ARBA00022490"/>
    </source>
</evidence>
<evidence type="ECO:0000313" key="16">
    <source>
        <dbReference type="Proteomes" id="UP000694558"/>
    </source>
</evidence>
<reference evidence="15" key="1">
    <citation type="submission" date="2023-05" db="EMBL/GenBank/DDBJ databases">
        <title>High-quality long-read genome of Scophthalmus maximus.</title>
        <authorList>
            <person name="Lien S."/>
            <person name="Martinez P."/>
        </authorList>
    </citation>
    <scope>NUCLEOTIDE SEQUENCE [LARGE SCALE GENOMIC DNA]</scope>
</reference>
<dbReference type="InterPro" id="IPR041680">
    <property type="entry name" value="PH_8"/>
</dbReference>
<evidence type="ECO:0000256" key="5">
    <source>
        <dbReference type="ARBA" id="ARBA00022448"/>
    </source>
</evidence>
<dbReference type="InterPro" id="IPR001849">
    <property type="entry name" value="PH_domain"/>
</dbReference>
<keyword evidence="12" id="KW-0472">Membrane</keyword>
<feature type="region of interest" description="Disordered" evidence="13">
    <location>
        <begin position="610"/>
        <end position="636"/>
    </location>
</feature>
<comment type="similarity">
    <text evidence="4">Belongs to the OSBP family.</text>
</comment>
<feature type="region of interest" description="Disordered" evidence="13">
    <location>
        <begin position="255"/>
        <end position="340"/>
    </location>
</feature>
<keyword evidence="9" id="KW-0256">Endoplasmic reticulum</keyword>
<dbReference type="GO" id="GO:0015485">
    <property type="term" value="F:cholesterol binding"/>
    <property type="evidence" value="ECO:0007669"/>
    <property type="project" value="TreeGrafter"/>
</dbReference>
<dbReference type="GO" id="GO:0005886">
    <property type="term" value="C:plasma membrane"/>
    <property type="evidence" value="ECO:0007669"/>
    <property type="project" value="UniProtKB-SubCell"/>
</dbReference>
<dbReference type="CDD" id="cd13287">
    <property type="entry name" value="PH_ORP3_ORP6_ORP7"/>
    <property type="match status" value="1"/>
</dbReference>
<gene>
    <name evidence="15" type="primary">OSBPL7</name>
</gene>
<evidence type="ECO:0000259" key="14">
    <source>
        <dbReference type="PROSITE" id="PS50003"/>
    </source>
</evidence>
<dbReference type="GO" id="GO:0006699">
    <property type="term" value="P:bile acid biosynthetic process"/>
    <property type="evidence" value="ECO:0007669"/>
    <property type="project" value="UniProtKB-ARBA"/>
</dbReference>
<dbReference type="SUPFAM" id="SSF144000">
    <property type="entry name" value="Oxysterol-binding protein-like"/>
    <property type="match status" value="1"/>
</dbReference>
<evidence type="ECO:0000256" key="6">
    <source>
        <dbReference type="ARBA" id="ARBA00022475"/>
    </source>
</evidence>
<keyword evidence="5" id="KW-0813">Transport</keyword>
<evidence type="ECO:0000256" key="13">
    <source>
        <dbReference type="SAM" id="MobiDB-lite"/>
    </source>
</evidence>
<dbReference type="InterPro" id="IPR011993">
    <property type="entry name" value="PH-like_dom_sf"/>
</dbReference>
<feature type="compositionally biased region" description="Basic and acidic residues" evidence="13">
    <location>
        <begin position="211"/>
        <end position="220"/>
    </location>
</feature>
<dbReference type="SUPFAM" id="SSF50729">
    <property type="entry name" value="PH domain-like"/>
    <property type="match status" value="1"/>
</dbReference>
<reference evidence="15" key="2">
    <citation type="submission" date="2025-08" db="UniProtKB">
        <authorList>
            <consortium name="Ensembl"/>
        </authorList>
    </citation>
    <scope>IDENTIFICATION</scope>
</reference>
<keyword evidence="10" id="KW-0445">Lipid transport</keyword>
<keyword evidence="11" id="KW-0446">Lipid-binding</keyword>
<organism evidence="15 16">
    <name type="scientific">Scophthalmus maximus</name>
    <name type="common">Turbot</name>
    <name type="synonym">Psetta maxima</name>
    <dbReference type="NCBI Taxonomy" id="52904"/>
    <lineage>
        <taxon>Eukaryota</taxon>
        <taxon>Metazoa</taxon>
        <taxon>Chordata</taxon>
        <taxon>Craniata</taxon>
        <taxon>Vertebrata</taxon>
        <taxon>Euteleostomi</taxon>
        <taxon>Actinopterygii</taxon>
        <taxon>Neopterygii</taxon>
        <taxon>Teleostei</taxon>
        <taxon>Neoteleostei</taxon>
        <taxon>Acanthomorphata</taxon>
        <taxon>Carangaria</taxon>
        <taxon>Pleuronectiformes</taxon>
        <taxon>Pleuronectoidei</taxon>
        <taxon>Scophthalmidae</taxon>
        <taxon>Scophthalmus</taxon>
    </lineage>
</organism>
<keyword evidence="7" id="KW-0963">Cytoplasm</keyword>
<keyword evidence="8" id="KW-0597">Phosphoprotein</keyword>
<evidence type="ECO:0000256" key="10">
    <source>
        <dbReference type="ARBA" id="ARBA00023055"/>
    </source>
</evidence>
<dbReference type="AlphaFoldDB" id="A0A8D3D9D5"/>
<feature type="domain" description="PH" evidence="14">
    <location>
        <begin position="86"/>
        <end position="183"/>
    </location>
</feature>
<evidence type="ECO:0000256" key="11">
    <source>
        <dbReference type="ARBA" id="ARBA00023121"/>
    </source>
</evidence>
<dbReference type="FunFam" id="2.30.29.30:FF:000011">
    <property type="entry name" value="Oxysterol-binding protein"/>
    <property type="match status" value="1"/>
</dbReference>
<dbReference type="Gene3D" id="3.30.70.3490">
    <property type="match status" value="1"/>
</dbReference>
<dbReference type="FunFam" id="2.40.160.120:FF:000001">
    <property type="entry name" value="Oxysterol-binding protein"/>
    <property type="match status" value="1"/>
</dbReference>
<dbReference type="Pfam" id="PF01237">
    <property type="entry name" value="Oxysterol_BP"/>
    <property type="match status" value="1"/>
</dbReference>
<dbReference type="PROSITE" id="PS50003">
    <property type="entry name" value="PH_DOMAIN"/>
    <property type="match status" value="1"/>
</dbReference>
<name>A0A8D3D9D5_SCOMX</name>
<dbReference type="Proteomes" id="UP000694558">
    <property type="component" value="Chromosome 18"/>
</dbReference>
<evidence type="ECO:0000256" key="12">
    <source>
        <dbReference type="ARBA" id="ARBA00023136"/>
    </source>
</evidence>
<comment type="subcellular location">
    <subcellularLocation>
        <location evidence="1">Cell membrane</location>
    </subcellularLocation>
    <subcellularLocation>
        <location evidence="2">Cytoplasm</location>
        <location evidence="2">Cytosol</location>
    </subcellularLocation>
    <subcellularLocation>
        <location evidence="3">Endoplasmic reticulum membrane</location>
    </subcellularLocation>
</comment>
<dbReference type="GO" id="GO:0097038">
    <property type="term" value="C:perinuclear endoplasmic reticulum"/>
    <property type="evidence" value="ECO:0007669"/>
    <property type="project" value="TreeGrafter"/>
</dbReference>
<accession>A0A8D3D9D5</accession>
<dbReference type="Gene3D" id="2.40.160.120">
    <property type="match status" value="1"/>
</dbReference>